<dbReference type="InterPro" id="IPR029044">
    <property type="entry name" value="Nucleotide-diphossugar_trans"/>
</dbReference>
<comment type="caution">
    <text evidence="3">The sequence shown here is derived from an EMBL/GenBank/DDBJ whole genome shotgun (WGS) entry which is preliminary data.</text>
</comment>
<dbReference type="SUPFAM" id="SSF53448">
    <property type="entry name" value="Nucleotide-diphospho-sugar transferases"/>
    <property type="match status" value="1"/>
</dbReference>
<gene>
    <name evidence="3" type="ORF">Clacol_000522</name>
</gene>
<evidence type="ECO:0000256" key="2">
    <source>
        <dbReference type="ARBA" id="ARBA00022679"/>
    </source>
</evidence>
<dbReference type="AlphaFoldDB" id="A0AAV4ZWN5"/>
<sequence length="354" mass="40746">MQPAIIPFDRASTKQGKPNAVIVMLVASPRLPQAVVAIRNIEERFNRRLKYPYVIFTEANVEDDIKDKLDWITEGRLTWAGLPSDIWGLPSFLDRNKVENSMNTIGHPATIKYDWIWRLDSDIEFHCDVPYDPIARVRDAGALYSFIQISNDARSVQPSLGSNISAFLASHKHLLPPHANHKFVWKDVDKALDGKGGDEDWTLLAFYVRLFVLDEIISQVYSEIKNNFEISHRSLWDNPLYLAYFDFLDQAGGFFYERWGDSLVHAHAVSMSLRPDQVVQFTDMGYEHQKWDFECPQIDRCTCFSDPLKPLFDNRGYEFNLGGSMQVSGYSELSLDLPTHRYHQSWANVGYSLI</sequence>
<dbReference type="Gene3D" id="3.90.550.10">
    <property type="entry name" value="Spore Coat Polysaccharide Biosynthesis Protein SpsA, Chain A"/>
    <property type="match status" value="1"/>
</dbReference>
<dbReference type="GO" id="GO:0005794">
    <property type="term" value="C:Golgi apparatus"/>
    <property type="evidence" value="ECO:0007669"/>
    <property type="project" value="TreeGrafter"/>
</dbReference>
<dbReference type="InterPro" id="IPR002685">
    <property type="entry name" value="Glyco_trans_15"/>
</dbReference>
<dbReference type="GO" id="GO:0000026">
    <property type="term" value="F:alpha-1,2-mannosyltransferase activity"/>
    <property type="evidence" value="ECO:0007669"/>
    <property type="project" value="TreeGrafter"/>
</dbReference>
<evidence type="ECO:0000256" key="1">
    <source>
        <dbReference type="ARBA" id="ARBA00007677"/>
    </source>
</evidence>
<name>A0AAV4ZWN5_9AGAM</name>
<evidence type="ECO:0000313" key="4">
    <source>
        <dbReference type="Proteomes" id="UP001050691"/>
    </source>
</evidence>
<protein>
    <recommendedName>
        <fullName evidence="5">Glycosyltransferase family 15 protein</fullName>
    </recommendedName>
</protein>
<keyword evidence="4" id="KW-1185">Reference proteome</keyword>
<dbReference type="GO" id="GO:0006493">
    <property type="term" value="P:protein O-linked glycosylation"/>
    <property type="evidence" value="ECO:0007669"/>
    <property type="project" value="TreeGrafter"/>
</dbReference>
<dbReference type="GO" id="GO:0000032">
    <property type="term" value="P:cell wall mannoprotein biosynthetic process"/>
    <property type="evidence" value="ECO:0007669"/>
    <property type="project" value="TreeGrafter"/>
</dbReference>
<evidence type="ECO:0008006" key="5">
    <source>
        <dbReference type="Google" id="ProtNLM"/>
    </source>
</evidence>
<evidence type="ECO:0000313" key="3">
    <source>
        <dbReference type="EMBL" id="GJJ06331.1"/>
    </source>
</evidence>
<reference evidence="3" key="1">
    <citation type="submission" date="2021-10" db="EMBL/GenBank/DDBJ databases">
        <title>De novo Genome Assembly of Clathrus columnatus (Basidiomycota, Fungi) Using Illumina and Nanopore Sequence Data.</title>
        <authorList>
            <person name="Ogiso-Tanaka E."/>
            <person name="Itagaki H."/>
            <person name="Hosoya T."/>
            <person name="Hosaka K."/>
        </authorList>
    </citation>
    <scope>NUCLEOTIDE SEQUENCE</scope>
    <source>
        <strain evidence="3">MO-923</strain>
    </source>
</reference>
<dbReference type="Proteomes" id="UP001050691">
    <property type="component" value="Unassembled WGS sequence"/>
</dbReference>
<dbReference type="EMBL" id="BPWL01000001">
    <property type="protein sequence ID" value="GJJ06331.1"/>
    <property type="molecule type" value="Genomic_DNA"/>
</dbReference>
<comment type="similarity">
    <text evidence="1">Belongs to the glycosyltransferase 15 family.</text>
</comment>
<dbReference type="PANTHER" id="PTHR31121:SF6">
    <property type="entry name" value="ALPHA-1,2 MANNOSYLTRANSFERASE KTR1"/>
    <property type="match status" value="1"/>
</dbReference>
<dbReference type="GO" id="GO:0006487">
    <property type="term" value="P:protein N-linked glycosylation"/>
    <property type="evidence" value="ECO:0007669"/>
    <property type="project" value="TreeGrafter"/>
</dbReference>
<dbReference type="GO" id="GO:0016020">
    <property type="term" value="C:membrane"/>
    <property type="evidence" value="ECO:0007669"/>
    <property type="project" value="InterPro"/>
</dbReference>
<dbReference type="PANTHER" id="PTHR31121">
    <property type="entry name" value="ALPHA-1,2 MANNOSYLTRANSFERASE KTR1"/>
    <property type="match status" value="1"/>
</dbReference>
<keyword evidence="2" id="KW-0808">Transferase</keyword>
<accession>A0AAV4ZWN5</accession>
<proteinExistence type="inferred from homology"/>
<dbReference type="Pfam" id="PF01793">
    <property type="entry name" value="Glyco_transf_15"/>
    <property type="match status" value="2"/>
</dbReference>
<organism evidence="3 4">
    <name type="scientific">Clathrus columnatus</name>
    <dbReference type="NCBI Taxonomy" id="1419009"/>
    <lineage>
        <taxon>Eukaryota</taxon>
        <taxon>Fungi</taxon>
        <taxon>Dikarya</taxon>
        <taxon>Basidiomycota</taxon>
        <taxon>Agaricomycotina</taxon>
        <taxon>Agaricomycetes</taxon>
        <taxon>Phallomycetidae</taxon>
        <taxon>Phallales</taxon>
        <taxon>Clathraceae</taxon>
        <taxon>Clathrus</taxon>
    </lineage>
</organism>